<comment type="catalytic activity">
    <reaction evidence="19">
        <text>tetradecanoyl-CoA + (R)-carnitine = O-tetradecanoyl-(R)-carnitine + CoA</text>
        <dbReference type="Rhea" id="RHEA:44832"/>
        <dbReference type="ChEBI" id="CHEBI:16347"/>
        <dbReference type="ChEBI" id="CHEBI:57287"/>
        <dbReference type="ChEBI" id="CHEBI:57385"/>
        <dbReference type="ChEBI" id="CHEBI:84634"/>
    </reaction>
</comment>
<evidence type="ECO:0000256" key="14">
    <source>
        <dbReference type="ARBA" id="ARBA00047809"/>
    </source>
</evidence>
<comment type="catalytic activity">
    <reaction evidence="20">
        <text>(R)-carnitine + octadecanoyl-CoA = O-octadecanoyl-(R)-carnitine + CoA</text>
        <dbReference type="Rhea" id="RHEA:44840"/>
        <dbReference type="ChEBI" id="CHEBI:16347"/>
        <dbReference type="ChEBI" id="CHEBI:57287"/>
        <dbReference type="ChEBI" id="CHEBI:57394"/>
        <dbReference type="ChEBI" id="CHEBI:84644"/>
    </reaction>
</comment>
<evidence type="ECO:0000256" key="4">
    <source>
        <dbReference type="ARBA" id="ARBA00013243"/>
    </source>
</evidence>
<comment type="subcellular location">
    <subcellularLocation>
        <location evidence="1">Mitochondrion inner membrane</location>
        <topology evidence="1">Peripheral membrane protein</topology>
        <orientation evidence="1">Matrix side</orientation>
    </subcellularLocation>
</comment>
<dbReference type="Pfam" id="PF00755">
    <property type="entry name" value="Carn_acyltransf"/>
    <property type="match status" value="1"/>
</dbReference>
<comment type="catalytic activity">
    <reaction evidence="21">
        <text>(R)-carnitine + hexadecanoyl-CoA = O-hexadecanoyl-(R)-carnitine + CoA</text>
        <dbReference type="Rhea" id="RHEA:12661"/>
        <dbReference type="ChEBI" id="CHEBI:16347"/>
        <dbReference type="ChEBI" id="CHEBI:17490"/>
        <dbReference type="ChEBI" id="CHEBI:57287"/>
        <dbReference type="ChEBI" id="CHEBI:57379"/>
        <dbReference type="EC" id="2.3.1.21"/>
    </reaction>
    <physiologicalReaction direction="right-to-left" evidence="21">
        <dbReference type="Rhea" id="RHEA:12663"/>
    </physiologicalReaction>
</comment>
<evidence type="ECO:0000256" key="2">
    <source>
        <dbReference type="ARBA" id="ARBA00005189"/>
    </source>
</evidence>
<comment type="catalytic activity">
    <reaction evidence="17">
        <text>(9Z)-tetradecenoyl-CoA + (R)-carnitine = O-(9Z)-tetradecenoyl-(R)-carnitine + CoA</text>
        <dbReference type="Rhea" id="RHEA:44848"/>
        <dbReference type="ChEBI" id="CHEBI:16347"/>
        <dbReference type="ChEBI" id="CHEBI:57287"/>
        <dbReference type="ChEBI" id="CHEBI:65060"/>
        <dbReference type="ChEBI" id="CHEBI:84647"/>
    </reaction>
</comment>
<evidence type="ECO:0000256" key="12">
    <source>
        <dbReference type="ARBA" id="ARBA00047431"/>
    </source>
</evidence>
<evidence type="ECO:0000256" key="1">
    <source>
        <dbReference type="ARBA" id="ARBA00004443"/>
    </source>
</evidence>
<accession>A0AAU9ZEL9</accession>
<evidence type="ECO:0000256" key="16">
    <source>
        <dbReference type="ARBA" id="ARBA00048565"/>
    </source>
</evidence>
<evidence type="ECO:0000313" key="23">
    <source>
        <dbReference type="EMBL" id="CAH6790627.1"/>
    </source>
</evidence>
<evidence type="ECO:0000256" key="13">
    <source>
        <dbReference type="ARBA" id="ARBA00047449"/>
    </source>
</evidence>
<evidence type="ECO:0000256" key="18">
    <source>
        <dbReference type="ARBA" id="ARBA00048764"/>
    </source>
</evidence>
<keyword evidence="8" id="KW-0496">Mitochondrion</keyword>
<comment type="catalytic activity">
    <reaction evidence="18">
        <text>eicosanoyl-CoA + (R)-carnitine = O-eicosanoyl-(R)-carnitine + CoA</text>
        <dbReference type="Rhea" id="RHEA:44844"/>
        <dbReference type="ChEBI" id="CHEBI:16347"/>
        <dbReference type="ChEBI" id="CHEBI:57287"/>
        <dbReference type="ChEBI" id="CHEBI:57380"/>
        <dbReference type="ChEBI" id="CHEBI:84645"/>
    </reaction>
</comment>
<dbReference type="InterPro" id="IPR023213">
    <property type="entry name" value="CAT-like_dom_sf"/>
</dbReference>
<dbReference type="Gene3D" id="3.30.559.10">
    <property type="entry name" value="Chloramphenicol acetyltransferase-like domain"/>
    <property type="match status" value="2"/>
</dbReference>
<dbReference type="EC" id="2.3.1.21" evidence="4"/>
<evidence type="ECO:0000256" key="17">
    <source>
        <dbReference type="ARBA" id="ARBA00048758"/>
    </source>
</evidence>
<evidence type="ECO:0000256" key="7">
    <source>
        <dbReference type="ARBA" id="ARBA00022990"/>
    </source>
</evidence>
<evidence type="ECO:0000256" key="19">
    <source>
        <dbReference type="ARBA" id="ARBA00048991"/>
    </source>
</evidence>
<reference evidence="23" key="1">
    <citation type="submission" date="2022-06" db="EMBL/GenBank/DDBJ databases">
        <authorList>
            <person name="Andreotti S."/>
            <person name="Wyler E."/>
        </authorList>
    </citation>
    <scope>NUCLEOTIDE SEQUENCE</scope>
</reference>
<dbReference type="GO" id="GO:0006635">
    <property type="term" value="P:fatty acid beta-oxidation"/>
    <property type="evidence" value="ECO:0007669"/>
    <property type="project" value="TreeGrafter"/>
</dbReference>
<organism evidence="23 24">
    <name type="scientific">Phodopus roborovskii</name>
    <name type="common">Roborovski's desert hamster</name>
    <name type="synonym">Cricetulus roborovskii</name>
    <dbReference type="NCBI Taxonomy" id="109678"/>
    <lineage>
        <taxon>Eukaryota</taxon>
        <taxon>Metazoa</taxon>
        <taxon>Chordata</taxon>
        <taxon>Craniata</taxon>
        <taxon>Vertebrata</taxon>
        <taxon>Euteleostomi</taxon>
        <taxon>Mammalia</taxon>
        <taxon>Eutheria</taxon>
        <taxon>Euarchontoglires</taxon>
        <taxon>Glires</taxon>
        <taxon>Rodentia</taxon>
        <taxon>Myomorpha</taxon>
        <taxon>Muroidea</taxon>
        <taxon>Cricetidae</taxon>
        <taxon>Cricetinae</taxon>
        <taxon>Phodopus</taxon>
    </lineage>
</organism>
<feature type="domain" description="Choline/carnitine acyltransferase" evidence="22">
    <location>
        <begin position="113"/>
        <end position="207"/>
    </location>
</feature>
<comment type="catalytic activity">
    <reaction evidence="15">
        <text>dodecanoyl-CoA + (R)-carnitine = O-dodecanoyl-R-carnitine + CoA</text>
        <dbReference type="Rhea" id="RHEA:40279"/>
        <dbReference type="ChEBI" id="CHEBI:16347"/>
        <dbReference type="ChEBI" id="CHEBI:57287"/>
        <dbReference type="ChEBI" id="CHEBI:57375"/>
        <dbReference type="ChEBI" id="CHEBI:77086"/>
    </reaction>
</comment>
<evidence type="ECO:0000256" key="15">
    <source>
        <dbReference type="ARBA" id="ARBA00047819"/>
    </source>
</evidence>
<protein>
    <recommendedName>
        <fullName evidence="9">Carnitine O-palmitoyltransferase 2, mitochondrial</fullName>
        <ecNumber evidence="4">2.3.1.21</ecNumber>
    </recommendedName>
    <alternativeName>
        <fullName evidence="10">Carnitine palmitoyltransferase II</fullName>
    </alternativeName>
</protein>
<dbReference type="PROSITE" id="PS00439">
    <property type="entry name" value="ACYLTRANSF_C_1"/>
    <property type="match status" value="1"/>
</dbReference>
<dbReference type="PANTHER" id="PTHR22589">
    <property type="entry name" value="CARNITINE O-ACYLTRANSFERASE"/>
    <property type="match status" value="1"/>
</dbReference>
<keyword evidence="7" id="KW-0007">Acetylation</keyword>
<dbReference type="GO" id="GO:0005743">
    <property type="term" value="C:mitochondrial inner membrane"/>
    <property type="evidence" value="ECO:0007669"/>
    <property type="project" value="UniProtKB-SubCell"/>
</dbReference>
<keyword evidence="6" id="KW-0809">Transit peptide</keyword>
<evidence type="ECO:0000256" key="5">
    <source>
        <dbReference type="ARBA" id="ARBA00022792"/>
    </source>
</evidence>
<comment type="catalytic activity">
    <reaction evidence="13">
        <text>decanoyl-CoA + (R)-carnitine = O-decanoyl-(R)-carnitine + CoA</text>
        <dbReference type="Rhea" id="RHEA:44828"/>
        <dbReference type="ChEBI" id="CHEBI:16347"/>
        <dbReference type="ChEBI" id="CHEBI:28717"/>
        <dbReference type="ChEBI" id="CHEBI:57287"/>
        <dbReference type="ChEBI" id="CHEBI:61430"/>
    </reaction>
</comment>
<evidence type="ECO:0000259" key="22">
    <source>
        <dbReference type="Pfam" id="PF00755"/>
    </source>
</evidence>
<dbReference type="Proteomes" id="UP001152836">
    <property type="component" value="Unassembled WGS sequence"/>
</dbReference>
<evidence type="ECO:0000256" key="8">
    <source>
        <dbReference type="ARBA" id="ARBA00023128"/>
    </source>
</evidence>
<comment type="catalytic activity">
    <reaction evidence="12">
        <text>(5Z)-tetradecenoyl-CoA + (R)-carnitine = O-(5Z)-tetradecenoyl-(R)-carnitine + CoA</text>
        <dbReference type="Rhea" id="RHEA:44852"/>
        <dbReference type="ChEBI" id="CHEBI:16347"/>
        <dbReference type="ChEBI" id="CHEBI:57287"/>
        <dbReference type="ChEBI" id="CHEBI:84649"/>
        <dbReference type="ChEBI" id="CHEBI:84650"/>
    </reaction>
</comment>
<keyword evidence="24" id="KW-1185">Reference proteome</keyword>
<evidence type="ECO:0000256" key="9">
    <source>
        <dbReference type="ARBA" id="ARBA00040346"/>
    </source>
</evidence>
<gene>
    <name evidence="23" type="primary">Cpt2</name>
    <name evidence="23" type="ORF">PHOROB_LOCUS7909</name>
</gene>
<dbReference type="GO" id="GO:0004095">
    <property type="term" value="F:carnitine O-palmitoyltransferase activity"/>
    <property type="evidence" value="ECO:0007669"/>
    <property type="project" value="UniProtKB-EC"/>
</dbReference>
<dbReference type="EMBL" id="CALSGD010001432">
    <property type="protein sequence ID" value="CAH6790627.1"/>
    <property type="molecule type" value="Genomic_DNA"/>
</dbReference>
<evidence type="ECO:0000256" key="10">
    <source>
        <dbReference type="ARBA" id="ARBA00042919"/>
    </source>
</evidence>
<sequence>MMPRLQLLRAWPRGPARVLGAPSRPLSAGSGPDEYLQHSIVPTMHYQDSLPRLPIPKLEDTMRRYLSAQKPLLDDSQFRKTEAFCKSFENGIGKELHEHLLAQDKKNKHTSYISGQGFDRHLFALRHLAVARGVTLPELYLDPAYKWINHNILSTSTLNSPAVSLGGFAPVVPDGFGIAYAVHDDWIGCNVSSYSGRNPGEFLRCVHKCLEDMFDTLEGKAIKP</sequence>
<comment type="function">
    <text evidence="11">Involved in the intramitochondrial synthesis of acylcarnitines from accumulated acyl-CoA metabolites. Reconverts acylcarnitines back into the respective acyl-CoA esters that can then undergo beta-oxidation, an essential step for the mitochondrial uptake of long-chain fatty acids and their subsequent beta-oxidation in the mitochondrion. Active with medium (C8-C12) and long-chain (C14-C18) acyl-CoA esters.</text>
</comment>
<dbReference type="InterPro" id="IPR039551">
    <property type="entry name" value="Cho/carn_acyl_trans"/>
</dbReference>
<evidence type="ECO:0000313" key="24">
    <source>
        <dbReference type="Proteomes" id="UP001152836"/>
    </source>
</evidence>
<evidence type="ECO:0000256" key="21">
    <source>
        <dbReference type="ARBA" id="ARBA00049150"/>
    </source>
</evidence>
<name>A0AAU9ZEL9_PHORO</name>
<dbReference type="AlphaFoldDB" id="A0AAU9ZEL9"/>
<evidence type="ECO:0000256" key="6">
    <source>
        <dbReference type="ARBA" id="ARBA00022946"/>
    </source>
</evidence>
<keyword evidence="5" id="KW-0999">Mitochondrion inner membrane</keyword>
<keyword evidence="5" id="KW-0472">Membrane</keyword>
<comment type="similarity">
    <text evidence="3">Belongs to the carnitine/choline acetyltransferase family.</text>
</comment>
<dbReference type="PANTHER" id="PTHR22589:SF51">
    <property type="entry name" value="CARNITINE O-PALMITOYLTRANSFERASE 2, MITOCHONDRIAL"/>
    <property type="match status" value="1"/>
</dbReference>
<dbReference type="InterPro" id="IPR000542">
    <property type="entry name" value="Carn_acyl_trans"/>
</dbReference>
<dbReference type="SUPFAM" id="SSF52777">
    <property type="entry name" value="CoA-dependent acyltransferases"/>
    <property type="match status" value="1"/>
</dbReference>
<comment type="catalytic activity">
    <reaction evidence="14">
        <text>octanoyl-CoA + (R)-carnitine = O-octanoyl-(R)-carnitine + CoA</text>
        <dbReference type="Rhea" id="RHEA:17177"/>
        <dbReference type="ChEBI" id="CHEBI:16347"/>
        <dbReference type="ChEBI" id="CHEBI:18102"/>
        <dbReference type="ChEBI" id="CHEBI:57287"/>
        <dbReference type="ChEBI" id="CHEBI:57386"/>
    </reaction>
</comment>
<proteinExistence type="inferred from homology"/>
<evidence type="ECO:0000256" key="3">
    <source>
        <dbReference type="ARBA" id="ARBA00005232"/>
    </source>
</evidence>
<comment type="caution">
    <text evidence="23">The sequence shown here is derived from an EMBL/GenBank/DDBJ whole genome shotgun (WGS) entry which is preliminary data.</text>
</comment>
<comment type="pathway">
    <text evidence="2">Lipid metabolism.</text>
</comment>
<evidence type="ECO:0000256" key="11">
    <source>
        <dbReference type="ARBA" id="ARBA00046213"/>
    </source>
</evidence>
<comment type="catalytic activity">
    <reaction evidence="16">
        <text>(R)-carnitine + (9Z)-octadecenoyl-CoA = O-(9Z)-octadecenoyl-(R)-carnitine + CoA</text>
        <dbReference type="Rhea" id="RHEA:44856"/>
        <dbReference type="ChEBI" id="CHEBI:16347"/>
        <dbReference type="ChEBI" id="CHEBI:57287"/>
        <dbReference type="ChEBI" id="CHEBI:57387"/>
        <dbReference type="ChEBI" id="CHEBI:84651"/>
    </reaction>
</comment>
<evidence type="ECO:0000256" key="20">
    <source>
        <dbReference type="ARBA" id="ARBA00049066"/>
    </source>
</evidence>